<sequence length="271" mass="30844">MPIFSYIASLSSISERSLWRTDGHRSTHRPTTVRPHRLHGKLSHQLIPHILSRKSILLSVTPPPCPKRLALPTAPIKIRNQRTAPPFFFGLFKSCSYRDVAQIEEGRAFIEGMVEIYVTHLWLRDLLKTSLPMWKDKEAGGEEPTYSTIRATRFYEQTEALYVGHLRNPRVKPLLDIGAFFDGNNSLSPNEERLMDAYIRLRSPDLAMCPRRSVPALAYGVSREQVRDTRGMGGVDGCSCYFEQADHDETQPLLTHHSLKFIFSAPTSVQK</sequence>
<evidence type="ECO:0000313" key="1">
    <source>
        <dbReference type="EMBL" id="KIK57448.1"/>
    </source>
</evidence>
<dbReference type="EMBL" id="KN834791">
    <property type="protein sequence ID" value="KIK57448.1"/>
    <property type="molecule type" value="Genomic_DNA"/>
</dbReference>
<dbReference type="AlphaFoldDB" id="A0A0D0CPY9"/>
<keyword evidence="2" id="KW-1185">Reference proteome</keyword>
<gene>
    <name evidence="1" type="ORF">GYMLUDRAFT_247080</name>
</gene>
<organism evidence="1 2">
    <name type="scientific">Collybiopsis luxurians FD-317 M1</name>
    <dbReference type="NCBI Taxonomy" id="944289"/>
    <lineage>
        <taxon>Eukaryota</taxon>
        <taxon>Fungi</taxon>
        <taxon>Dikarya</taxon>
        <taxon>Basidiomycota</taxon>
        <taxon>Agaricomycotina</taxon>
        <taxon>Agaricomycetes</taxon>
        <taxon>Agaricomycetidae</taxon>
        <taxon>Agaricales</taxon>
        <taxon>Marasmiineae</taxon>
        <taxon>Omphalotaceae</taxon>
        <taxon>Collybiopsis</taxon>
        <taxon>Collybiopsis luxurians</taxon>
    </lineage>
</organism>
<reference evidence="1 2" key="1">
    <citation type="submission" date="2014-04" db="EMBL/GenBank/DDBJ databases">
        <title>Evolutionary Origins and Diversification of the Mycorrhizal Mutualists.</title>
        <authorList>
            <consortium name="DOE Joint Genome Institute"/>
            <consortium name="Mycorrhizal Genomics Consortium"/>
            <person name="Kohler A."/>
            <person name="Kuo A."/>
            <person name="Nagy L.G."/>
            <person name="Floudas D."/>
            <person name="Copeland A."/>
            <person name="Barry K.W."/>
            <person name="Cichocki N."/>
            <person name="Veneault-Fourrey C."/>
            <person name="LaButti K."/>
            <person name="Lindquist E.A."/>
            <person name="Lipzen A."/>
            <person name="Lundell T."/>
            <person name="Morin E."/>
            <person name="Murat C."/>
            <person name="Riley R."/>
            <person name="Ohm R."/>
            <person name="Sun H."/>
            <person name="Tunlid A."/>
            <person name="Henrissat B."/>
            <person name="Grigoriev I.V."/>
            <person name="Hibbett D.S."/>
            <person name="Martin F."/>
        </authorList>
    </citation>
    <scope>NUCLEOTIDE SEQUENCE [LARGE SCALE GENOMIC DNA]</scope>
    <source>
        <strain evidence="1 2">FD-317 M1</strain>
    </source>
</reference>
<dbReference type="Proteomes" id="UP000053593">
    <property type="component" value="Unassembled WGS sequence"/>
</dbReference>
<accession>A0A0D0CPY9</accession>
<name>A0A0D0CPY9_9AGAR</name>
<evidence type="ECO:0000313" key="2">
    <source>
        <dbReference type="Proteomes" id="UP000053593"/>
    </source>
</evidence>
<protein>
    <submittedName>
        <fullName evidence="1">Uncharacterized protein</fullName>
    </submittedName>
</protein>
<proteinExistence type="predicted"/>
<dbReference type="HOGENOM" id="CLU_1026944_0_0_1"/>
<dbReference type="OrthoDB" id="2906425at2759"/>